<accession>A0ACA9QJR2</accession>
<sequence length="67" mass="7655">NVLKMKPTLIIVLSLFFLVVCAKVPVIVKQVQVHEVLPSPLIVTRDQKNPNKYRVESAWYGTGYEDE</sequence>
<evidence type="ECO:0000313" key="2">
    <source>
        <dbReference type="Proteomes" id="UP000789525"/>
    </source>
</evidence>
<name>A0ACA9QJR2_9GLOM</name>
<protein>
    <submittedName>
        <fullName evidence="1">9654_t:CDS:1</fullName>
    </submittedName>
</protein>
<reference evidence="1" key="1">
    <citation type="submission" date="2021-06" db="EMBL/GenBank/DDBJ databases">
        <authorList>
            <person name="Kallberg Y."/>
            <person name="Tangrot J."/>
            <person name="Rosling A."/>
        </authorList>
    </citation>
    <scope>NUCLEOTIDE SEQUENCE</scope>
    <source>
        <strain evidence="1">CL356</strain>
    </source>
</reference>
<dbReference type="Proteomes" id="UP000789525">
    <property type="component" value="Unassembled WGS sequence"/>
</dbReference>
<comment type="caution">
    <text evidence="1">The sequence shown here is derived from an EMBL/GenBank/DDBJ whole genome shotgun (WGS) entry which is preliminary data.</text>
</comment>
<proteinExistence type="predicted"/>
<dbReference type="EMBL" id="CAJVPT010055315">
    <property type="protein sequence ID" value="CAG8754944.1"/>
    <property type="molecule type" value="Genomic_DNA"/>
</dbReference>
<feature type="non-terminal residue" evidence="1">
    <location>
        <position position="67"/>
    </location>
</feature>
<feature type="non-terminal residue" evidence="1">
    <location>
        <position position="1"/>
    </location>
</feature>
<keyword evidence="2" id="KW-1185">Reference proteome</keyword>
<organism evidence="1 2">
    <name type="scientific">Acaulospora colombiana</name>
    <dbReference type="NCBI Taxonomy" id="27376"/>
    <lineage>
        <taxon>Eukaryota</taxon>
        <taxon>Fungi</taxon>
        <taxon>Fungi incertae sedis</taxon>
        <taxon>Mucoromycota</taxon>
        <taxon>Glomeromycotina</taxon>
        <taxon>Glomeromycetes</taxon>
        <taxon>Diversisporales</taxon>
        <taxon>Acaulosporaceae</taxon>
        <taxon>Acaulospora</taxon>
    </lineage>
</organism>
<evidence type="ECO:0000313" key="1">
    <source>
        <dbReference type="EMBL" id="CAG8754944.1"/>
    </source>
</evidence>
<gene>
    <name evidence="1" type="ORF">ACOLOM_LOCUS12901</name>
</gene>